<dbReference type="EMBL" id="LNGF01000059">
    <property type="protein sequence ID" value="KYC46581.1"/>
    <property type="molecule type" value="Genomic_DNA"/>
</dbReference>
<dbReference type="PANTHER" id="PTHR43814">
    <property type="entry name" value="ARGININOSUCCINATE LYASE"/>
    <property type="match status" value="1"/>
</dbReference>
<keyword evidence="1" id="KW-0963">Cytoplasm</keyword>
<protein>
    <recommendedName>
        <fullName evidence="1 2">Argininosuccinate lyase</fullName>
        <shortName evidence="1">ASAL</shortName>
        <ecNumber evidence="1 2">4.3.2.1</ecNumber>
    </recommendedName>
    <alternativeName>
        <fullName evidence="1">Arginosuccinase</fullName>
    </alternativeName>
</protein>
<dbReference type="AlphaFoldDB" id="A0A150ING7"/>
<dbReference type="Proteomes" id="UP000091929">
    <property type="component" value="Unassembled WGS sequence"/>
</dbReference>
<dbReference type="InterPro" id="IPR022761">
    <property type="entry name" value="Fumarate_lyase_N"/>
</dbReference>
<keyword evidence="1" id="KW-0055">Arginine biosynthesis</keyword>
<evidence type="ECO:0000256" key="1">
    <source>
        <dbReference type="HAMAP-Rule" id="MF_00006"/>
    </source>
</evidence>
<dbReference type="UniPathway" id="UPA00068">
    <property type="reaction ID" value="UER00114"/>
</dbReference>
<keyword evidence="1 4" id="KW-0456">Lyase</keyword>
<dbReference type="Pfam" id="PF00206">
    <property type="entry name" value="Lyase_1"/>
    <property type="match status" value="1"/>
</dbReference>
<dbReference type="PROSITE" id="PS00163">
    <property type="entry name" value="FUMARATE_LYASES"/>
    <property type="match status" value="1"/>
</dbReference>
<comment type="caution">
    <text evidence="4">The sequence shown here is derived from an EMBL/GenBank/DDBJ whole genome shotgun (WGS) entry which is preliminary data.</text>
</comment>
<evidence type="ECO:0000256" key="2">
    <source>
        <dbReference type="NCBIfam" id="TIGR00838"/>
    </source>
</evidence>
<dbReference type="NCBIfam" id="TIGR00838">
    <property type="entry name" value="argH"/>
    <property type="match status" value="1"/>
</dbReference>
<dbReference type="PANTHER" id="PTHR43814:SF1">
    <property type="entry name" value="ARGININOSUCCINATE LYASE"/>
    <property type="match status" value="1"/>
</dbReference>
<dbReference type="InterPro" id="IPR008948">
    <property type="entry name" value="L-Aspartase-like"/>
</dbReference>
<comment type="pathway">
    <text evidence="1">Amino-acid biosynthesis; L-arginine biosynthesis; L-arginine from L-ornithine and carbamoyl phosphate: step 3/3.</text>
</comment>
<reference evidence="4 5" key="1">
    <citation type="journal article" date="2016" name="ISME J.">
        <title>Chasing the elusive Euryarchaeota class WSA2: genomes reveal a uniquely fastidious methyl-reducing methanogen.</title>
        <authorList>
            <person name="Nobu M.K."/>
            <person name="Narihiro T."/>
            <person name="Kuroda K."/>
            <person name="Mei R."/>
            <person name="Liu W.T."/>
        </authorList>
    </citation>
    <scope>NUCLEOTIDE SEQUENCE [LARGE SCALE GENOMIC DNA]</scope>
    <source>
        <strain evidence="4">B15fssc0709_Meth_Bin003</strain>
    </source>
</reference>
<gene>
    <name evidence="4" type="primary">fumC_2</name>
    <name evidence="1" type="synonym">argH</name>
    <name evidence="4" type="ORF">APG11_01810</name>
</gene>
<comment type="catalytic activity">
    <reaction evidence="1">
        <text>2-(N(omega)-L-arginino)succinate = fumarate + L-arginine</text>
        <dbReference type="Rhea" id="RHEA:24020"/>
        <dbReference type="ChEBI" id="CHEBI:29806"/>
        <dbReference type="ChEBI" id="CHEBI:32682"/>
        <dbReference type="ChEBI" id="CHEBI:57472"/>
        <dbReference type="EC" id="4.3.2.1"/>
    </reaction>
</comment>
<dbReference type="PATRIC" id="fig|1706437.3.peg.1820"/>
<dbReference type="HAMAP" id="MF_00006">
    <property type="entry name" value="Arg_succ_lyase"/>
    <property type="match status" value="1"/>
</dbReference>
<dbReference type="SUPFAM" id="SSF48557">
    <property type="entry name" value="L-aspartase-like"/>
    <property type="match status" value="1"/>
</dbReference>
<feature type="domain" description="Fumarate lyase N-terminal" evidence="3">
    <location>
        <begin position="24"/>
        <end position="300"/>
    </location>
</feature>
<evidence type="ECO:0000259" key="3">
    <source>
        <dbReference type="Pfam" id="PF00206"/>
    </source>
</evidence>
<keyword evidence="1" id="KW-0028">Amino-acid biosynthesis</keyword>
<dbReference type="Gene3D" id="1.10.40.30">
    <property type="entry name" value="Fumarase/aspartase (C-terminal domain)"/>
    <property type="match status" value="1"/>
</dbReference>
<dbReference type="InterPro" id="IPR020557">
    <property type="entry name" value="Fumarate_lyase_CS"/>
</dbReference>
<proteinExistence type="inferred from homology"/>
<dbReference type="GO" id="GO:0005829">
    <property type="term" value="C:cytosol"/>
    <property type="evidence" value="ECO:0007669"/>
    <property type="project" value="TreeGrafter"/>
</dbReference>
<comment type="similarity">
    <text evidence="1">Belongs to the lyase 1 family. Argininosuccinate lyase subfamily.</text>
</comment>
<dbReference type="CDD" id="cd01359">
    <property type="entry name" value="Argininosuccinate_lyase"/>
    <property type="match status" value="1"/>
</dbReference>
<dbReference type="EC" id="4.3.2.1" evidence="1 2"/>
<name>A0A150ING7_9EURY</name>
<accession>A0A150ING7</accession>
<evidence type="ECO:0000313" key="5">
    <source>
        <dbReference type="Proteomes" id="UP000091929"/>
    </source>
</evidence>
<dbReference type="InterPro" id="IPR024083">
    <property type="entry name" value="Fumarase/histidase_N"/>
</dbReference>
<dbReference type="PRINTS" id="PR00149">
    <property type="entry name" value="FUMRATELYASE"/>
</dbReference>
<dbReference type="PRINTS" id="PR00145">
    <property type="entry name" value="ARGSUCLYASE"/>
</dbReference>
<dbReference type="InterPro" id="IPR000362">
    <property type="entry name" value="Fumarate_lyase_fam"/>
</dbReference>
<sequence length="449" mass="51159">MAKLWKKKYELDKAVEDFTVGDDYLWDMKLIKADVIGNIAHSTMLQKIGILSEEELLKIKKNLIDILDLNEKGNFTIKKEDEDVHTAVENFLTERLGDIGKKIHTARSRNDQILLDVRLYSKERLFEMIENVLNLCKILLEFSKENEFVPMPGRTHTQRAMPSSVGLWTSSIVESLIDDLYLLKSTFKINDQSPLGSAASYGVNLNIDREYVASLLGFEKVQNNVLYANNSRGKIESIIIFALSQVMMDLSKFANDLILFSIPEFNYFTLPEEFCGGSSLMPQKRNPALLELTRAKAQVVNSNYLRVAGIITSLYSGYNRDFQLTKGPLMESFDITQQTLYILGYFIPKIKVNKEVLIQSFTPEVYATDKVLELVKEGVPFRDAYKEVGINLESLNNKNPIDNIKSKKHTGATGNLGLDKIEKILKEEEKELLSKKEAFMKKIDQLVKI</sequence>
<organism evidence="4 5">
    <name type="scientific">Candidatus Methanofastidiosum methylothiophilum</name>
    <dbReference type="NCBI Taxonomy" id="1705564"/>
    <lineage>
        <taxon>Archaea</taxon>
        <taxon>Methanobacteriati</taxon>
        <taxon>Methanobacteriota</taxon>
        <taxon>Stenosarchaea group</taxon>
        <taxon>Candidatus Methanofastidiosia</taxon>
        <taxon>Candidatus Methanofastidiosales</taxon>
        <taxon>Candidatus Methanofastidiosaceae</taxon>
        <taxon>Candidatus Methanofastidiosum</taxon>
    </lineage>
</organism>
<comment type="subcellular location">
    <subcellularLocation>
        <location evidence="1">Cytoplasm</location>
    </subcellularLocation>
</comment>
<dbReference type="GO" id="GO:0042450">
    <property type="term" value="P:L-arginine biosynthetic process via ornithine"/>
    <property type="evidence" value="ECO:0007669"/>
    <property type="project" value="UniProtKB-UniRule"/>
</dbReference>
<dbReference type="Gene3D" id="1.20.200.10">
    <property type="entry name" value="Fumarase/aspartase (Central domain)"/>
    <property type="match status" value="1"/>
</dbReference>
<evidence type="ECO:0000313" key="4">
    <source>
        <dbReference type="EMBL" id="KYC46581.1"/>
    </source>
</evidence>
<dbReference type="Gene3D" id="1.10.275.10">
    <property type="entry name" value="Fumarase/aspartase (N-terminal domain)"/>
    <property type="match status" value="1"/>
</dbReference>
<dbReference type="GO" id="GO:0004056">
    <property type="term" value="F:argininosuccinate lyase activity"/>
    <property type="evidence" value="ECO:0007669"/>
    <property type="project" value="UniProtKB-UniRule"/>
</dbReference>
<dbReference type="InterPro" id="IPR009049">
    <property type="entry name" value="Argininosuccinate_lyase"/>
</dbReference>